<evidence type="ECO:0000313" key="3">
    <source>
        <dbReference type="Proteomes" id="UP000054270"/>
    </source>
</evidence>
<dbReference type="AlphaFoldDB" id="A0A0D2MJK2"/>
<evidence type="ECO:0000256" key="1">
    <source>
        <dbReference type="SAM" id="MobiDB-lite"/>
    </source>
</evidence>
<dbReference type="Proteomes" id="UP000054270">
    <property type="component" value="Unassembled WGS sequence"/>
</dbReference>
<evidence type="ECO:0000313" key="2">
    <source>
        <dbReference type="EMBL" id="KJA23873.1"/>
    </source>
</evidence>
<name>A0A0D2MJK2_HYPSF</name>
<dbReference type="EMBL" id="KN817540">
    <property type="protein sequence ID" value="KJA23873.1"/>
    <property type="molecule type" value="Genomic_DNA"/>
</dbReference>
<feature type="region of interest" description="Disordered" evidence="1">
    <location>
        <begin position="23"/>
        <end position="58"/>
    </location>
</feature>
<organism evidence="2 3">
    <name type="scientific">Hypholoma sublateritium (strain FD-334 SS-4)</name>
    <dbReference type="NCBI Taxonomy" id="945553"/>
    <lineage>
        <taxon>Eukaryota</taxon>
        <taxon>Fungi</taxon>
        <taxon>Dikarya</taxon>
        <taxon>Basidiomycota</taxon>
        <taxon>Agaricomycotina</taxon>
        <taxon>Agaricomycetes</taxon>
        <taxon>Agaricomycetidae</taxon>
        <taxon>Agaricales</taxon>
        <taxon>Agaricineae</taxon>
        <taxon>Strophariaceae</taxon>
        <taxon>Hypholoma</taxon>
    </lineage>
</organism>
<accession>A0A0D2MJK2</accession>
<gene>
    <name evidence="2" type="ORF">HYPSUDRAFT_561288</name>
</gene>
<sequence>MSELMHHIQGMNIITMSEALYSPKSGSSSPNHVKISSAAPSTTETLEADTTGLRHIGPEFNVESDDRLRDNDMNTLTASQQHELRMAEIQLRREELELQHQEKKNSADIRMAQVDSEARRQREKHEIMLQLMTFVTGGAGRGGE</sequence>
<reference evidence="3" key="1">
    <citation type="submission" date="2014-04" db="EMBL/GenBank/DDBJ databases">
        <title>Evolutionary Origins and Diversification of the Mycorrhizal Mutualists.</title>
        <authorList>
            <consortium name="DOE Joint Genome Institute"/>
            <consortium name="Mycorrhizal Genomics Consortium"/>
            <person name="Kohler A."/>
            <person name="Kuo A."/>
            <person name="Nagy L.G."/>
            <person name="Floudas D."/>
            <person name="Copeland A."/>
            <person name="Barry K.W."/>
            <person name="Cichocki N."/>
            <person name="Veneault-Fourrey C."/>
            <person name="LaButti K."/>
            <person name="Lindquist E.A."/>
            <person name="Lipzen A."/>
            <person name="Lundell T."/>
            <person name="Morin E."/>
            <person name="Murat C."/>
            <person name="Riley R."/>
            <person name="Ohm R."/>
            <person name="Sun H."/>
            <person name="Tunlid A."/>
            <person name="Henrissat B."/>
            <person name="Grigoriev I.V."/>
            <person name="Hibbett D.S."/>
            <person name="Martin F."/>
        </authorList>
    </citation>
    <scope>NUCLEOTIDE SEQUENCE [LARGE SCALE GENOMIC DNA]</scope>
    <source>
        <strain evidence="3">FD-334 SS-4</strain>
    </source>
</reference>
<protein>
    <submittedName>
        <fullName evidence="2">Uncharacterized protein</fullName>
    </submittedName>
</protein>
<proteinExistence type="predicted"/>
<feature type="region of interest" description="Disordered" evidence="1">
    <location>
        <begin position="100"/>
        <end position="121"/>
    </location>
</feature>
<keyword evidence="3" id="KW-1185">Reference proteome</keyword>